<accession>A0ABW0P494</accession>
<evidence type="ECO:0000313" key="3">
    <source>
        <dbReference type="Proteomes" id="UP001596060"/>
    </source>
</evidence>
<protein>
    <submittedName>
        <fullName evidence="2">Uncharacterized protein</fullName>
    </submittedName>
</protein>
<evidence type="ECO:0000313" key="2">
    <source>
        <dbReference type="EMBL" id="MFC5507116.1"/>
    </source>
</evidence>
<dbReference type="EMBL" id="JBHSLU010000063">
    <property type="protein sequence ID" value="MFC5507116.1"/>
    <property type="molecule type" value="Genomic_DNA"/>
</dbReference>
<sequence length="319" mass="33511">MSEVRSLTPLSETDYEAIEAAVMETARGRWFMAEFARRNRQADTLQLLGALQRIERVVGSGLAEPSTATPATEPEIGEAAALIADLRIDLERISGRAEERASGLAARIEAAAGTIVQATESIQEVAWHLREAGASEELCDRLDHRAAEISAATGIVDGTVQQIDKIADTIAMLDSSLRAVAGAAPTSGMVEPFVAPMPTPIDFGLRETVPYPAPDDIEIIEIDDLPPAPVSSGANATNLLGSEPTIGSMMMLDDDVVFEEPEAALTPDHGAGDDVSPWRDGASGPAPMAAASGLPLLGAEAALREIDAMPASRKLAYFG</sequence>
<comment type="caution">
    <text evidence="2">The sequence shown here is derived from an EMBL/GenBank/DDBJ whole genome shotgun (WGS) entry which is preliminary data.</text>
</comment>
<keyword evidence="3" id="KW-1185">Reference proteome</keyword>
<dbReference type="Proteomes" id="UP001596060">
    <property type="component" value="Unassembled WGS sequence"/>
</dbReference>
<dbReference type="SUPFAM" id="SSF75708">
    <property type="entry name" value="Chemotaxis phosphatase CheZ"/>
    <property type="match status" value="1"/>
</dbReference>
<reference evidence="3" key="1">
    <citation type="journal article" date="2019" name="Int. J. Syst. Evol. Microbiol.">
        <title>The Global Catalogue of Microorganisms (GCM) 10K type strain sequencing project: providing services to taxonomists for standard genome sequencing and annotation.</title>
        <authorList>
            <consortium name="The Broad Institute Genomics Platform"/>
            <consortium name="The Broad Institute Genome Sequencing Center for Infectious Disease"/>
            <person name="Wu L."/>
            <person name="Ma J."/>
        </authorList>
    </citation>
    <scope>NUCLEOTIDE SEQUENCE [LARGE SCALE GENOMIC DNA]</scope>
    <source>
        <strain evidence="3">CCUG 43117</strain>
    </source>
</reference>
<evidence type="ECO:0000256" key="1">
    <source>
        <dbReference type="SAM" id="MobiDB-lite"/>
    </source>
</evidence>
<name>A0ABW0P494_9HYPH</name>
<organism evidence="2 3">
    <name type="scientific">Bosea massiliensis</name>
    <dbReference type="NCBI Taxonomy" id="151419"/>
    <lineage>
        <taxon>Bacteria</taxon>
        <taxon>Pseudomonadati</taxon>
        <taxon>Pseudomonadota</taxon>
        <taxon>Alphaproteobacteria</taxon>
        <taxon>Hyphomicrobiales</taxon>
        <taxon>Boseaceae</taxon>
        <taxon>Bosea</taxon>
    </lineage>
</organism>
<dbReference type="RefSeq" id="WP_156446497.1">
    <property type="nucleotide sequence ID" value="NZ_JBHSLU010000063.1"/>
</dbReference>
<gene>
    <name evidence="2" type="ORF">ACFPN9_17905</name>
</gene>
<feature type="region of interest" description="Disordered" evidence="1">
    <location>
        <begin position="265"/>
        <end position="287"/>
    </location>
</feature>
<proteinExistence type="predicted"/>